<accession>A0A1G2DFX5</accession>
<dbReference type="Gene3D" id="3.40.50.620">
    <property type="entry name" value="HUPs"/>
    <property type="match status" value="1"/>
</dbReference>
<evidence type="ECO:0000256" key="1">
    <source>
        <dbReference type="ARBA" id="ARBA00005187"/>
    </source>
</evidence>
<keyword evidence="5 9" id="KW-0067">ATP-binding</keyword>
<reference evidence="11 12" key="1">
    <citation type="journal article" date="2016" name="Nat. Commun.">
        <title>Thousands of microbial genomes shed light on interconnected biogeochemical processes in an aquifer system.</title>
        <authorList>
            <person name="Anantharaman K."/>
            <person name="Brown C.T."/>
            <person name="Hug L.A."/>
            <person name="Sharon I."/>
            <person name="Castelle C.J."/>
            <person name="Probst A.J."/>
            <person name="Thomas B.C."/>
            <person name="Singh A."/>
            <person name="Wilkins M.J."/>
            <person name="Karaoz U."/>
            <person name="Brodie E.L."/>
            <person name="Williams K.H."/>
            <person name="Hubbard S.S."/>
            <person name="Banfield J.F."/>
        </authorList>
    </citation>
    <scope>NUCLEOTIDE SEQUENCE [LARGE SCALE GENOMIC DNA]</scope>
</reference>
<keyword evidence="8" id="KW-0028">Amino-acid biosynthesis</keyword>
<evidence type="ECO:0000256" key="7">
    <source>
        <dbReference type="ARBA" id="ARBA00048741"/>
    </source>
</evidence>
<dbReference type="Pfam" id="PF13537">
    <property type="entry name" value="GATase_7"/>
    <property type="match status" value="1"/>
</dbReference>
<proteinExistence type="inferred from homology"/>
<dbReference type="PIRSF" id="PIRSF001589">
    <property type="entry name" value="Asn_synthetase_glu-h"/>
    <property type="match status" value="1"/>
</dbReference>
<evidence type="ECO:0000313" key="11">
    <source>
        <dbReference type="EMBL" id="OGZ12535.1"/>
    </source>
</evidence>
<evidence type="ECO:0000256" key="5">
    <source>
        <dbReference type="ARBA" id="ARBA00022840"/>
    </source>
</evidence>
<evidence type="ECO:0000259" key="10">
    <source>
        <dbReference type="PROSITE" id="PS51278"/>
    </source>
</evidence>
<feature type="active site" description="For GATase activity" evidence="8">
    <location>
        <position position="2"/>
    </location>
</feature>
<dbReference type="GO" id="GO:0005524">
    <property type="term" value="F:ATP binding"/>
    <property type="evidence" value="ECO:0007669"/>
    <property type="project" value="UniProtKB-KW"/>
</dbReference>
<keyword evidence="6 8" id="KW-0315">Glutamine amidotransferase</keyword>
<evidence type="ECO:0000256" key="6">
    <source>
        <dbReference type="ARBA" id="ARBA00022962"/>
    </source>
</evidence>
<evidence type="ECO:0000256" key="8">
    <source>
        <dbReference type="PIRSR" id="PIRSR001589-1"/>
    </source>
</evidence>
<dbReference type="PANTHER" id="PTHR43284">
    <property type="entry name" value="ASPARAGINE SYNTHETASE (GLUTAMINE-HYDROLYZING)"/>
    <property type="match status" value="1"/>
</dbReference>
<dbReference type="InterPro" id="IPR001962">
    <property type="entry name" value="Asn_synthase"/>
</dbReference>
<dbReference type="GO" id="GO:0005829">
    <property type="term" value="C:cytosol"/>
    <property type="evidence" value="ECO:0007669"/>
    <property type="project" value="TreeGrafter"/>
</dbReference>
<dbReference type="InterPro" id="IPR014729">
    <property type="entry name" value="Rossmann-like_a/b/a_fold"/>
</dbReference>
<dbReference type="PROSITE" id="PS51278">
    <property type="entry name" value="GATASE_TYPE_2"/>
    <property type="match status" value="1"/>
</dbReference>
<comment type="pathway">
    <text evidence="1">Amino-acid biosynthesis; L-asparagine biosynthesis; L-asparagine from L-aspartate (L-Gln route): step 1/1.</text>
</comment>
<sequence>MCGINGFTEGEKARPGIIQKMNEATKHRGPDGVGVFSDEHITLGQNLLAITETPILAKQPYMSPDGNFVLVYNGEIYNYKNLRNELKNEGAVFHTEGDTEVIFEGLLRHGTDFLAKLDGMFAIAFYDKRKQRLFLARDRAGMKPLYITRKDKAVIFSSEMRGLFACGIRPVLDIESAKLFFLFGYPPTKNTLIAGIEKLAPGSYKEIDIATGREEDGWFGWSDRREGGVMFSEDTLRQKIGTAVGNHTMGLRPFGLFLSGGLDSTVILHELAEREKGLVQTFTTRFETKDPKYNEDADLAKRLTGEYRIDHHELLVTEKDFIAAYEETICTMEEPRFNLSVPSHLLLAERAAKDVTIILSGSGGDELFLGYPHYLVARGITAKYDAYPSLPLDFLYSWRNWRDGFLLPGHFLHLKDPVALWYEMNKITPLAGNRPLRFMNGFDAANAVRSLSQSDVPAIASPLSDRPNSVAELDRWFWLANEEFMRTDKIIMHFGMEGRFPFLANELVRLANAVPSEEKLAHGKKSLLRNAYKGLLPRYILEKKKTGWNAPVTEWMTSDFGRMVRGVLSPGYYRPTAELFDLDGLVHREIDGKESFTKFDLQRFMPIVQFQVWARAFNVQLP</sequence>
<dbReference type="Gene3D" id="3.60.20.10">
    <property type="entry name" value="Glutamine Phosphoribosylpyrophosphate, subunit 1, domain 1"/>
    <property type="match status" value="1"/>
</dbReference>
<organism evidence="11 12">
    <name type="scientific">Candidatus Lloydbacteria bacterium RIFCSPLOWO2_01_FULL_50_20</name>
    <dbReference type="NCBI Taxonomy" id="1798665"/>
    <lineage>
        <taxon>Bacteria</taxon>
        <taxon>Candidatus Lloydiibacteriota</taxon>
    </lineage>
</organism>
<feature type="binding site" evidence="9">
    <location>
        <begin position="360"/>
        <end position="361"/>
    </location>
    <ligand>
        <name>ATP</name>
        <dbReference type="ChEBI" id="CHEBI:30616"/>
    </ligand>
</feature>
<dbReference type="InterPro" id="IPR006426">
    <property type="entry name" value="Asn_synth_AEB"/>
</dbReference>
<comment type="similarity">
    <text evidence="2">Belongs to the asparagine synthetase family.</text>
</comment>
<name>A0A1G2DFX5_9BACT</name>
<dbReference type="InterPro" id="IPR051786">
    <property type="entry name" value="ASN_synthetase/amidase"/>
</dbReference>
<dbReference type="SUPFAM" id="SSF56235">
    <property type="entry name" value="N-terminal nucleophile aminohydrolases (Ntn hydrolases)"/>
    <property type="match status" value="1"/>
</dbReference>
<dbReference type="EC" id="6.3.5.4" evidence="3"/>
<dbReference type="PANTHER" id="PTHR43284:SF1">
    <property type="entry name" value="ASPARAGINE SYNTHETASE"/>
    <property type="match status" value="1"/>
</dbReference>
<gene>
    <name evidence="11" type="ORF">A2942_00280</name>
</gene>
<evidence type="ECO:0000256" key="3">
    <source>
        <dbReference type="ARBA" id="ARBA00012737"/>
    </source>
</evidence>
<comment type="caution">
    <text evidence="11">The sequence shown here is derived from an EMBL/GenBank/DDBJ whole genome shotgun (WGS) entry which is preliminary data.</text>
</comment>
<dbReference type="CDD" id="cd01991">
    <property type="entry name" value="Asn_synthase_B_C"/>
    <property type="match status" value="1"/>
</dbReference>
<dbReference type="InterPro" id="IPR017932">
    <property type="entry name" value="GATase_2_dom"/>
</dbReference>
<dbReference type="SUPFAM" id="SSF52402">
    <property type="entry name" value="Adenine nucleotide alpha hydrolases-like"/>
    <property type="match status" value="1"/>
</dbReference>
<dbReference type="STRING" id="1798665.A2942_00280"/>
<evidence type="ECO:0000256" key="9">
    <source>
        <dbReference type="PIRSR" id="PIRSR001589-2"/>
    </source>
</evidence>
<evidence type="ECO:0000256" key="4">
    <source>
        <dbReference type="ARBA" id="ARBA00022741"/>
    </source>
</evidence>
<dbReference type="Proteomes" id="UP000178534">
    <property type="component" value="Unassembled WGS sequence"/>
</dbReference>
<feature type="domain" description="Glutamine amidotransferase type-2" evidence="10">
    <location>
        <begin position="2"/>
        <end position="210"/>
    </location>
</feature>
<keyword evidence="8" id="KW-0061">Asparagine biosynthesis</keyword>
<dbReference type="NCBIfam" id="TIGR01536">
    <property type="entry name" value="asn_synth_AEB"/>
    <property type="match status" value="1"/>
</dbReference>
<dbReference type="AlphaFoldDB" id="A0A1G2DFX5"/>
<comment type="catalytic activity">
    <reaction evidence="7">
        <text>L-aspartate + L-glutamine + ATP + H2O = L-asparagine + L-glutamate + AMP + diphosphate + H(+)</text>
        <dbReference type="Rhea" id="RHEA:12228"/>
        <dbReference type="ChEBI" id="CHEBI:15377"/>
        <dbReference type="ChEBI" id="CHEBI:15378"/>
        <dbReference type="ChEBI" id="CHEBI:29985"/>
        <dbReference type="ChEBI" id="CHEBI:29991"/>
        <dbReference type="ChEBI" id="CHEBI:30616"/>
        <dbReference type="ChEBI" id="CHEBI:33019"/>
        <dbReference type="ChEBI" id="CHEBI:58048"/>
        <dbReference type="ChEBI" id="CHEBI:58359"/>
        <dbReference type="ChEBI" id="CHEBI:456215"/>
        <dbReference type="EC" id="6.3.5.4"/>
    </reaction>
</comment>
<dbReference type="GO" id="GO:0006529">
    <property type="term" value="P:asparagine biosynthetic process"/>
    <property type="evidence" value="ECO:0007669"/>
    <property type="project" value="UniProtKB-KW"/>
</dbReference>
<dbReference type="InterPro" id="IPR029055">
    <property type="entry name" value="Ntn_hydrolases_N"/>
</dbReference>
<dbReference type="Pfam" id="PF00733">
    <property type="entry name" value="Asn_synthase"/>
    <property type="match status" value="1"/>
</dbReference>
<keyword evidence="4 9" id="KW-0547">Nucleotide-binding</keyword>
<evidence type="ECO:0000256" key="2">
    <source>
        <dbReference type="ARBA" id="ARBA00005752"/>
    </source>
</evidence>
<feature type="binding site" evidence="9">
    <location>
        <position position="98"/>
    </location>
    <ligand>
        <name>L-glutamine</name>
        <dbReference type="ChEBI" id="CHEBI:58359"/>
    </ligand>
</feature>
<dbReference type="EMBL" id="MHLP01000021">
    <property type="protein sequence ID" value="OGZ12535.1"/>
    <property type="molecule type" value="Genomic_DNA"/>
</dbReference>
<dbReference type="GO" id="GO:0004066">
    <property type="term" value="F:asparagine synthase (glutamine-hydrolyzing) activity"/>
    <property type="evidence" value="ECO:0007669"/>
    <property type="project" value="UniProtKB-EC"/>
</dbReference>
<dbReference type="CDD" id="cd00712">
    <property type="entry name" value="AsnB"/>
    <property type="match status" value="1"/>
</dbReference>
<evidence type="ECO:0000313" key="12">
    <source>
        <dbReference type="Proteomes" id="UP000178534"/>
    </source>
</evidence>
<protein>
    <recommendedName>
        <fullName evidence="3">asparagine synthase (glutamine-hydrolyzing)</fullName>
        <ecNumber evidence="3">6.3.5.4</ecNumber>
    </recommendedName>
</protein>
<dbReference type="InterPro" id="IPR033738">
    <property type="entry name" value="AsnB_N"/>
</dbReference>